<dbReference type="Gene3D" id="1.20.58.160">
    <property type="match status" value="1"/>
</dbReference>
<dbReference type="Gene3D" id="1.25.40.90">
    <property type="match status" value="1"/>
</dbReference>
<name>A0A316Z7C6_9BASI</name>
<dbReference type="PANTHER" id="PTHR47180">
    <property type="entry name" value="ADP-RIBOSYLATION FACTOR-BINDING PROTEIN GGA1-RELATED"/>
    <property type="match status" value="1"/>
</dbReference>
<dbReference type="SUPFAM" id="SSF89009">
    <property type="entry name" value="GAT-like domain"/>
    <property type="match status" value="1"/>
</dbReference>
<evidence type="ECO:0000259" key="8">
    <source>
        <dbReference type="PROSITE" id="PS50909"/>
    </source>
</evidence>
<dbReference type="EMBL" id="KZ819297">
    <property type="protein sequence ID" value="PWN96852.1"/>
    <property type="molecule type" value="Genomic_DNA"/>
</dbReference>
<evidence type="ECO:0000259" key="7">
    <source>
        <dbReference type="PROSITE" id="PS50179"/>
    </source>
</evidence>
<dbReference type="FunFam" id="1.25.40.90:FF:000008">
    <property type="entry name" value="VHS domain protein"/>
    <property type="match status" value="1"/>
</dbReference>
<feature type="region of interest" description="Disordered" evidence="6">
    <location>
        <begin position="472"/>
        <end position="546"/>
    </location>
</feature>
<accession>A0A316Z7C6</accession>
<feature type="domain" description="VHS" evidence="7">
    <location>
        <begin position="69"/>
        <end position="205"/>
    </location>
</feature>
<dbReference type="InterPro" id="IPR008942">
    <property type="entry name" value="ENTH_VHS"/>
</dbReference>
<evidence type="ECO:0000256" key="4">
    <source>
        <dbReference type="ARBA" id="ARBA00023034"/>
    </source>
</evidence>
<dbReference type="GeneID" id="37270347"/>
<dbReference type="GO" id="GO:0006895">
    <property type="term" value="P:Golgi to endosome transport"/>
    <property type="evidence" value="ECO:0007669"/>
    <property type="project" value="TreeGrafter"/>
</dbReference>
<dbReference type="GO" id="GO:0035091">
    <property type="term" value="F:phosphatidylinositol binding"/>
    <property type="evidence" value="ECO:0007669"/>
    <property type="project" value="InterPro"/>
</dbReference>
<feature type="compositionally biased region" description="Low complexity" evidence="6">
    <location>
        <begin position="516"/>
        <end position="535"/>
    </location>
</feature>
<evidence type="ECO:0000313" key="9">
    <source>
        <dbReference type="EMBL" id="PWN96852.1"/>
    </source>
</evidence>
<dbReference type="AlphaFoldDB" id="A0A316Z7C6"/>
<gene>
    <name evidence="9" type="ORF">FA09DRAFT_330931</name>
</gene>
<protein>
    <submittedName>
        <fullName evidence="9">VHS-domain-containing protein</fullName>
    </submittedName>
</protein>
<evidence type="ECO:0000256" key="3">
    <source>
        <dbReference type="ARBA" id="ARBA00022927"/>
    </source>
</evidence>
<dbReference type="FunFam" id="1.20.58.160:FF:000005">
    <property type="entry name" value="Unplaced genomic scaffold supercont1.2, whole genome shotgun sequence"/>
    <property type="match status" value="1"/>
</dbReference>
<dbReference type="InterPro" id="IPR004152">
    <property type="entry name" value="GAT_dom"/>
</dbReference>
<comment type="function">
    <text evidence="5">May play a role in the regulation of membrane traffic through the trans-Golgi network.</text>
</comment>
<keyword evidence="2" id="KW-0813">Transport</keyword>
<dbReference type="InterPro" id="IPR002014">
    <property type="entry name" value="VHS_dom"/>
</dbReference>
<dbReference type="GO" id="GO:0043328">
    <property type="term" value="P:protein transport to vacuole involved in ubiquitin-dependent protein catabolic process via the multivesicular body sorting pathway"/>
    <property type="evidence" value="ECO:0007669"/>
    <property type="project" value="TreeGrafter"/>
</dbReference>
<reference evidence="9 10" key="1">
    <citation type="journal article" date="2018" name="Mol. Biol. Evol.">
        <title>Broad Genomic Sampling Reveals a Smut Pathogenic Ancestry of the Fungal Clade Ustilaginomycotina.</title>
        <authorList>
            <person name="Kijpornyongpan T."/>
            <person name="Mondo S.J."/>
            <person name="Barry K."/>
            <person name="Sandor L."/>
            <person name="Lee J."/>
            <person name="Lipzen A."/>
            <person name="Pangilinan J."/>
            <person name="LaButti K."/>
            <person name="Hainaut M."/>
            <person name="Henrissat B."/>
            <person name="Grigoriev I.V."/>
            <person name="Spatafora J.W."/>
            <person name="Aime M.C."/>
        </authorList>
    </citation>
    <scope>NUCLEOTIDE SEQUENCE [LARGE SCALE GENOMIC DNA]</scope>
    <source>
        <strain evidence="9 10">MCA 4186</strain>
    </source>
</reference>
<sequence length="546" mass="58634">MYNHQSRHMGSTAPRGAYNGSSSAGYGGAGSSGSSAAGAQLGAWADWAARGLELEERAPTQLGRMIERACDPINRSPDLAHNLEVADFVTSKKANMPREAAMEVVRLINSRHPHVAMLALHLLDTLVKNCGYPFHLQIATKEFLNELVRRFPERPPMYATPTQSKILELIHEWKSTLCVSSKHKEDLVHIRDMHRLLGYKGYRFPNLDSRVAGVLNPETTLRSPEELEEEDREAQAAKLQELIRRGTPRDLEQAQELMVIMSGAEPEKKPDYKSQTAKELDKVQSRAILLNDMLNNANEGEKFAKGDAYDQISSHLKSVQPRLQKWIGEAEEGEDAAEHMDRLLLINDLINRVCERHEAFVKGDFSATAAIDPSIDPARGGADAVPTAKISDLIDFADEADAPSSSSAAGGANSLFDDFATLNFDSPAPAAAPTAASQRAMPSLAAQGKALAAPALTTAPSLLPTNLLDISDSTSSSTAPAKAAPSTATPPPGFGSWGAVQLPTRVGAGSNGGSGANTPKTQQPQQTQQKPAAAADPFGDLDALWK</sequence>
<dbReference type="CDD" id="cd16998">
    <property type="entry name" value="VHS_GGA_fungi"/>
    <property type="match status" value="1"/>
</dbReference>
<dbReference type="PROSITE" id="PS50909">
    <property type="entry name" value="GAT"/>
    <property type="match status" value="1"/>
</dbReference>
<dbReference type="RefSeq" id="XP_025597131.1">
    <property type="nucleotide sequence ID" value="XM_025742803.1"/>
</dbReference>
<dbReference type="SMART" id="SM00288">
    <property type="entry name" value="VHS"/>
    <property type="match status" value="1"/>
</dbReference>
<proteinExistence type="predicted"/>
<evidence type="ECO:0000256" key="6">
    <source>
        <dbReference type="SAM" id="MobiDB-lite"/>
    </source>
</evidence>
<dbReference type="GO" id="GO:0043130">
    <property type="term" value="F:ubiquitin binding"/>
    <property type="evidence" value="ECO:0007669"/>
    <property type="project" value="InterPro"/>
</dbReference>
<evidence type="ECO:0000256" key="2">
    <source>
        <dbReference type="ARBA" id="ARBA00022448"/>
    </source>
</evidence>
<dbReference type="OrthoDB" id="2018246at2759"/>
<dbReference type="Proteomes" id="UP000245946">
    <property type="component" value="Unassembled WGS sequence"/>
</dbReference>
<dbReference type="InterPro" id="IPR038425">
    <property type="entry name" value="GAT_sf"/>
</dbReference>
<dbReference type="InterPro" id="IPR052653">
    <property type="entry name" value="ARF-binding"/>
</dbReference>
<keyword evidence="4" id="KW-0333">Golgi apparatus</keyword>
<dbReference type="PROSITE" id="PS50179">
    <property type="entry name" value="VHS"/>
    <property type="match status" value="1"/>
</dbReference>
<feature type="domain" description="GAT" evidence="8">
    <location>
        <begin position="232"/>
        <end position="362"/>
    </location>
</feature>
<dbReference type="Pfam" id="PF03127">
    <property type="entry name" value="GAT"/>
    <property type="match status" value="1"/>
</dbReference>
<dbReference type="CDD" id="cd14235">
    <property type="entry name" value="GAT_GGA_fungi"/>
    <property type="match status" value="1"/>
</dbReference>
<evidence type="ECO:0000256" key="5">
    <source>
        <dbReference type="ARBA" id="ARBA00053552"/>
    </source>
</evidence>
<keyword evidence="10" id="KW-1185">Reference proteome</keyword>
<evidence type="ECO:0000256" key="1">
    <source>
        <dbReference type="ARBA" id="ARBA00004601"/>
    </source>
</evidence>
<dbReference type="GO" id="GO:0006896">
    <property type="term" value="P:Golgi to vacuole transport"/>
    <property type="evidence" value="ECO:0007669"/>
    <property type="project" value="UniProtKB-ARBA"/>
</dbReference>
<comment type="subcellular location">
    <subcellularLocation>
        <location evidence="1">Golgi apparatus</location>
        <location evidence="1">trans-Golgi network</location>
    </subcellularLocation>
</comment>
<dbReference type="PANTHER" id="PTHR47180:SF1">
    <property type="entry name" value="ADP-RIBOSYLATION FACTOR-BINDING PROTEIN GGA1-RELATED"/>
    <property type="match status" value="1"/>
</dbReference>
<dbReference type="STRING" id="58919.A0A316Z7C6"/>
<feature type="compositionally biased region" description="Low complexity" evidence="6">
    <location>
        <begin position="472"/>
        <end position="487"/>
    </location>
</feature>
<dbReference type="SUPFAM" id="SSF48464">
    <property type="entry name" value="ENTH/VHS domain"/>
    <property type="match status" value="1"/>
</dbReference>
<organism evidence="9 10">
    <name type="scientific">Tilletiopsis washingtonensis</name>
    <dbReference type="NCBI Taxonomy" id="58919"/>
    <lineage>
        <taxon>Eukaryota</taxon>
        <taxon>Fungi</taxon>
        <taxon>Dikarya</taxon>
        <taxon>Basidiomycota</taxon>
        <taxon>Ustilaginomycotina</taxon>
        <taxon>Exobasidiomycetes</taxon>
        <taxon>Entylomatales</taxon>
        <taxon>Entylomatales incertae sedis</taxon>
        <taxon>Tilletiopsis</taxon>
    </lineage>
</organism>
<dbReference type="GO" id="GO:0005829">
    <property type="term" value="C:cytosol"/>
    <property type="evidence" value="ECO:0007669"/>
    <property type="project" value="GOC"/>
</dbReference>
<evidence type="ECO:0000313" key="10">
    <source>
        <dbReference type="Proteomes" id="UP000245946"/>
    </source>
</evidence>
<keyword evidence="3" id="KW-0653">Protein transport</keyword>
<dbReference type="GO" id="GO:0005802">
    <property type="term" value="C:trans-Golgi network"/>
    <property type="evidence" value="ECO:0007669"/>
    <property type="project" value="TreeGrafter"/>
</dbReference>
<dbReference type="Pfam" id="PF00790">
    <property type="entry name" value="VHS"/>
    <property type="match status" value="1"/>
</dbReference>